<keyword evidence="3" id="KW-0479">Metal-binding</keyword>
<dbReference type="PANTHER" id="PTHR10060">
    <property type="entry name" value="TATD FAMILY DEOXYRIBONUCLEASE"/>
    <property type="match status" value="1"/>
</dbReference>
<dbReference type="CDD" id="cd01310">
    <property type="entry name" value="TatD_DNAse"/>
    <property type="match status" value="1"/>
</dbReference>
<evidence type="ECO:0000313" key="5">
    <source>
        <dbReference type="EMBL" id="KAF7310772.1"/>
    </source>
</evidence>
<proteinExistence type="inferred from homology"/>
<protein>
    <submittedName>
        <fullName evidence="5">Deoxyribonuclease tatd</fullName>
    </submittedName>
</protein>
<evidence type="ECO:0000256" key="2">
    <source>
        <dbReference type="ARBA" id="ARBA00022722"/>
    </source>
</evidence>
<dbReference type="SUPFAM" id="SSF51556">
    <property type="entry name" value="Metallo-dependent hydrolases"/>
    <property type="match status" value="1"/>
</dbReference>
<comment type="caution">
    <text evidence="5">The sequence shown here is derived from an EMBL/GenBank/DDBJ whole genome shotgun (WGS) entry which is preliminary data.</text>
</comment>
<dbReference type="Pfam" id="PF01026">
    <property type="entry name" value="TatD_DNase"/>
    <property type="match status" value="1"/>
</dbReference>
<dbReference type="InterPro" id="IPR032466">
    <property type="entry name" value="Metal_Hydrolase"/>
</dbReference>
<evidence type="ECO:0000256" key="3">
    <source>
        <dbReference type="ARBA" id="ARBA00022723"/>
    </source>
</evidence>
<dbReference type="EMBL" id="JACAZE010000007">
    <property type="protein sequence ID" value="KAF7310772.1"/>
    <property type="molecule type" value="Genomic_DNA"/>
</dbReference>
<dbReference type="GO" id="GO:0005829">
    <property type="term" value="C:cytosol"/>
    <property type="evidence" value="ECO:0007669"/>
    <property type="project" value="TreeGrafter"/>
</dbReference>
<dbReference type="PANTHER" id="PTHR10060:SF15">
    <property type="entry name" value="DEOXYRIBONUCLEASE TATDN1"/>
    <property type="match status" value="1"/>
</dbReference>
<dbReference type="GO" id="GO:0046872">
    <property type="term" value="F:metal ion binding"/>
    <property type="evidence" value="ECO:0007669"/>
    <property type="project" value="UniProtKB-KW"/>
</dbReference>
<evidence type="ECO:0000256" key="4">
    <source>
        <dbReference type="ARBA" id="ARBA00022801"/>
    </source>
</evidence>
<sequence>MSLLRRVHQLTRLDSRKILHKTLCVEAPSRSMSEHVISEPPVHSQPPSSGAFRFIDVGVNLTDPVFRGKYRGKKRHEDDMDAMMRRAESAGVASQIITGTSLSESREAAELAKRYGHYFTIGCHPTRVAEFTAFKGGPGAYLAALDTLVASNLKGKGRVVAIGECGLDYDRLHFASEELQRKYFKAQLALAKKYHLPLFLHSRAAHTDFVEILREEGFSQDGGKAVGGKGGVVHSFTGTPDEARELMEMGFHLSINGCGLKTEDNLKAAQAIRLDRLLLETDAPWCSMTGGHASRQHLTSLPSTLREIYFPPSSRGPDNFIAGKAVKGRNEPCAIGGVAWVMHQLHPESDFGDLVSRAFTNTCELFELDENAETSI</sequence>
<dbReference type="InterPro" id="IPR050891">
    <property type="entry name" value="TatD-type_Hydrolase"/>
</dbReference>
<keyword evidence="6" id="KW-1185">Reference proteome</keyword>
<evidence type="ECO:0000313" key="6">
    <source>
        <dbReference type="Proteomes" id="UP000613580"/>
    </source>
</evidence>
<dbReference type="GO" id="GO:0008296">
    <property type="term" value="F:3'-5'-DNA exonuclease activity"/>
    <property type="evidence" value="ECO:0007669"/>
    <property type="project" value="TreeGrafter"/>
</dbReference>
<accession>A0A8H6WAE9</accession>
<keyword evidence="2" id="KW-0540">Nuclease</keyword>
<evidence type="ECO:0000256" key="1">
    <source>
        <dbReference type="ARBA" id="ARBA00009275"/>
    </source>
</evidence>
<dbReference type="AlphaFoldDB" id="A0A8H6WAE9"/>
<comment type="similarity">
    <text evidence="1">Belongs to the metallo-dependent hydrolases superfamily. TatD-type hydrolase family.</text>
</comment>
<name>A0A8H6WAE9_MYCCL</name>
<reference evidence="5" key="1">
    <citation type="submission" date="2020-05" db="EMBL/GenBank/DDBJ databases">
        <title>Mycena genomes resolve the evolution of fungal bioluminescence.</title>
        <authorList>
            <person name="Tsai I.J."/>
        </authorList>
    </citation>
    <scope>NUCLEOTIDE SEQUENCE</scope>
    <source>
        <strain evidence="5">110903Hualien_Pintung</strain>
    </source>
</reference>
<dbReference type="InterPro" id="IPR001130">
    <property type="entry name" value="TatD-like"/>
</dbReference>
<keyword evidence="4" id="KW-0378">Hydrolase</keyword>
<dbReference type="Gene3D" id="3.20.20.140">
    <property type="entry name" value="Metal-dependent hydrolases"/>
    <property type="match status" value="1"/>
</dbReference>
<dbReference type="Proteomes" id="UP000613580">
    <property type="component" value="Unassembled WGS sequence"/>
</dbReference>
<organism evidence="5 6">
    <name type="scientific">Mycena chlorophos</name>
    <name type="common">Agaric fungus</name>
    <name type="synonym">Agaricus chlorophos</name>
    <dbReference type="NCBI Taxonomy" id="658473"/>
    <lineage>
        <taxon>Eukaryota</taxon>
        <taxon>Fungi</taxon>
        <taxon>Dikarya</taxon>
        <taxon>Basidiomycota</taxon>
        <taxon>Agaricomycotina</taxon>
        <taxon>Agaricomycetes</taxon>
        <taxon>Agaricomycetidae</taxon>
        <taxon>Agaricales</taxon>
        <taxon>Marasmiineae</taxon>
        <taxon>Mycenaceae</taxon>
        <taxon>Mycena</taxon>
    </lineage>
</organism>
<dbReference type="OrthoDB" id="6079689at2759"/>
<gene>
    <name evidence="5" type="ORF">HMN09_00620200</name>
</gene>